<dbReference type="SUPFAM" id="SSF111369">
    <property type="entry name" value="HlyD-like secretion proteins"/>
    <property type="match status" value="1"/>
</dbReference>
<dbReference type="NCBIfam" id="TIGR01730">
    <property type="entry name" value="RND_mfp"/>
    <property type="match status" value="1"/>
</dbReference>
<name>A0ABV7X6U9_9SPHN</name>
<dbReference type="Pfam" id="PF25967">
    <property type="entry name" value="RND-MFP_C"/>
    <property type="match status" value="1"/>
</dbReference>
<proteinExistence type="inferred from homology"/>
<dbReference type="InterPro" id="IPR050465">
    <property type="entry name" value="UPF0194_transport"/>
</dbReference>
<feature type="domain" description="Multidrug resistance protein MdtA-like C-terminal permuted SH3" evidence="6">
    <location>
        <begin position="361"/>
        <end position="418"/>
    </location>
</feature>
<evidence type="ECO:0000256" key="3">
    <source>
        <dbReference type="ARBA" id="ARBA00023054"/>
    </source>
</evidence>
<dbReference type="Gene3D" id="1.10.287.470">
    <property type="entry name" value="Helix hairpin bin"/>
    <property type="match status" value="1"/>
</dbReference>
<reference evidence="8" key="1">
    <citation type="journal article" date="2019" name="Int. J. Syst. Evol. Microbiol.">
        <title>The Global Catalogue of Microorganisms (GCM) 10K type strain sequencing project: providing services to taxonomists for standard genome sequencing and annotation.</title>
        <authorList>
            <consortium name="The Broad Institute Genomics Platform"/>
            <consortium name="The Broad Institute Genome Sequencing Center for Infectious Disease"/>
            <person name="Wu L."/>
            <person name="Ma J."/>
        </authorList>
    </citation>
    <scope>NUCLEOTIDE SEQUENCE [LARGE SCALE GENOMIC DNA]</scope>
    <source>
        <strain evidence="8">KCTC 42644</strain>
    </source>
</reference>
<dbReference type="RefSeq" id="WP_380857639.1">
    <property type="nucleotide sequence ID" value="NZ_JBHRXV010000003.1"/>
</dbReference>
<evidence type="ECO:0000256" key="5">
    <source>
        <dbReference type="SAM" id="Phobius"/>
    </source>
</evidence>
<keyword evidence="5" id="KW-1133">Transmembrane helix</keyword>
<feature type="coiled-coil region" evidence="4">
    <location>
        <begin position="224"/>
        <end position="251"/>
    </location>
</feature>
<keyword evidence="5" id="KW-0812">Transmembrane</keyword>
<dbReference type="EMBL" id="JBHRXV010000003">
    <property type="protein sequence ID" value="MFC3711874.1"/>
    <property type="molecule type" value="Genomic_DNA"/>
</dbReference>
<comment type="subcellular location">
    <subcellularLocation>
        <location evidence="1">Cell envelope</location>
    </subcellularLocation>
</comment>
<evidence type="ECO:0000259" key="6">
    <source>
        <dbReference type="Pfam" id="PF25967"/>
    </source>
</evidence>
<protein>
    <submittedName>
        <fullName evidence="7">Efflux RND transporter periplasmic adaptor subunit</fullName>
    </submittedName>
</protein>
<gene>
    <name evidence="7" type="ORF">ACFOMD_04790</name>
</gene>
<evidence type="ECO:0000256" key="4">
    <source>
        <dbReference type="SAM" id="Coils"/>
    </source>
</evidence>
<feature type="transmembrane region" description="Helical" evidence="5">
    <location>
        <begin position="33"/>
        <end position="51"/>
    </location>
</feature>
<dbReference type="Gene3D" id="2.40.50.100">
    <property type="match status" value="1"/>
</dbReference>
<organism evidence="7 8">
    <name type="scientific">Sphingoaurantiacus capsulatus</name>
    <dbReference type="NCBI Taxonomy" id="1771310"/>
    <lineage>
        <taxon>Bacteria</taxon>
        <taxon>Pseudomonadati</taxon>
        <taxon>Pseudomonadota</taxon>
        <taxon>Alphaproteobacteria</taxon>
        <taxon>Sphingomonadales</taxon>
        <taxon>Sphingosinicellaceae</taxon>
        <taxon>Sphingoaurantiacus</taxon>
    </lineage>
</organism>
<evidence type="ECO:0000313" key="8">
    <source>
        <dbReference type="Proteomes" id="UP001595615"/>
    </source>
</evidence>
<keyword evidence="8" id="KW-1185">Reference proteome</keyword>
<dbReference type="Gene3D" id="2.40.420.20">
    <property type="match status" value="1"/>
</dbReference>
<dbReference type="InterPro" id="IPR006143">
    <property type="entry name" value="RND_pump_MFP"/>
</dbReference>
<comment type="similarity">
    <text evidence="2">Belongs to the membrane fusion protein (MFP) (TC 8.A.1) family.</text>
</comment>
<evidence type="ECO:0000256" key="2">
    <source>
        <dbReference type="ARBA" id="ARBA00009477"/>
    </source>
</evidence>
<dbReference type="PANTHER" id="PTHR32347">
    <property type="entry name" value="EFFLUX SYSTEM COMPONENT YKNX-RELATED"/>
    <property type="match status" value="1"/>
</dbReference>
<keyword evidence="5" id="KW-0472">Membrane</keyword>
<evidence type="ECO:0000313" key="7">
    <source>
        <dbReference type="EMBL" id="MFC3711874.1"/>
    </source>
</evidence>
<accession>A0ABV7X6U9</accession>
<evidence type="ECO:0000256" key="1">
    <source>
        <dbReference type="ARBA" id="ARBA00004196"/>
    </source>
</evidence>
<dbReference type="InterPro" id="IPR058627">
    <property type="entry name" value="MdtA-like_C"/>
</dbReference>
<dbReference type="Proteomes" id="UP001595615">
    <property type="component" value="Unassembled WGS sequence"/>
</dbReference>
<sequence>MSVVTMKKEDRAVSGSGMDKVVEKKGLSQRVKMMIGGGAAAIALVGFFMLAPTGDSQTVDASRITVSTVSKGVFEDFLPLRGRVTPSLTIFLDAIEGGRVEQLLVEDGANVQKGQLLAIMSNAQLQLDVLSREAQVTEQLNIMRGQELALERNRLESRRNLVEADYQLSRLKRQLDRDGALVEKGWVPRKTFNDTKDEYGYHASRKDVLLESQRTDERLQATQLSQLRASATTLQKNLDVARTNLDSLNLRAPVTGQLSGFTLQVGQSMARGERLGQIDSPGRNKLVAGVDEFYLGRVQVGQKASVDVGGKSYALKVVKIYPTVRNGEFEVDLAFTGDEPTGIQRGQTIQTRLTLGDPTPATLIPAGSFYNDTGGNWVFVVSPGGGSAEKRNVRLGRRNSQFIEVLDGLETGEKVVTSPYTGLTDKDQLDIESSD</sequence>
<dbReference type="PANTHER" id="PTHR32347:SF23">
    <property type="entry name" value="BLL5650 PROTEIN"/>
    <property type="match status" value="1"/>
</dbReference>
<comment type="caution">
    <text evidence="7">The sequence shown here is derived from an EMBL/GenBank/DDBJ whole genome shotgun (WGS) entry which is preliminary data.</text>
</comment>
<keyword evidence="3 4" id="KW-0175">Coiled coil</keyword>